<dbReference type="Pfam" id="PF10050">
    <property type="entry name" value="DUF2284"/>
    <property type="match status" value="1"/>
</dbReference>
<accession>A0A840UV12</accession>
<evidence type="ECO:0000313" key="2">
    <source>
        <dbReference type="Proteomes" id="UP000559117"/>
    </source>
</evidence>
<protein>
    <submittedName>
        <fullName evidence="1">Putative metal-binding protein</fullName>
    </submittedName>
</protein>
<keyword evidence="2" id="KW-1185">Reference proteome</keyword>
<dbReference type="Proteomes" id="UP000559117">
    <property type="component" value="Unassembled WGS sequence"/>
</dbReference>
<sequence length="202" mass="23185">MNNLQITIKKFTVNDLLSNYQQQEKFMAYCKQCHKYNSRWSCPPLNFSANEYLKPYPYIYLIGIQYFYDDATIAAVNTTEKVTAFPIKTAKSLKKQISEILLTAEKIFPQTLSISAGGCDFCCRCSRIKNEPCRKPEKMRYSLDAFGIDLSQITQDILNIKLLWNSEKLPAYTTLIHGLLAKQSISQAQLEHLLDDHAPVLK</sequence>
<organism evidence="1 2">
    <name type="scientific">Pectinatus brassicae</name>
    <dbReference type="NCBI Taxonomy" id="862415"/>
    <lineage>
        <taxon>Bacteria</taxon>
        <taxon>Bacillati</taxon>
        <taxon>Bacillota</taxon>
        <taxon>Negativicutes</taxon>
        <taxon>Selenomonadales</taxon>
        <taxon>Selenomonadaceae</taxon>
        <taxon>Pectinatus</taxon>
    </lineage>
</organism>
<evidence type="ECO:0000313" key="1">
    <source>
        <dbReference type="EMBL" id="MBB5336763.1"/>
    </source>
</evidence>
<dbReference type="AlphaFoldDB" id="A0A840UV12"/>
<gene>
    <name evidence="1" type="ORF">HNR32_001917</name>
</gene>
<dbReference type="InterPro" id="IPR019271">
    <property type="entry name" value="DUF2284_metal-binding"/>
</dbReference>
<reference evidence="1 2" key="1">
    <citation type="submission" date="2020-08" db="EMBL/GenBank/DDBJ databases">
        <title>Genomic Encyclopedia of Type Strains, Phase IV (KMG-IV): sequencing the most valuable type-strain genomes for metagenomic binning, comparative biology and taxonomic classification.</title>
        <authorList>
            <person name="Goeker M."/>
        </authorList>
    </citation>
    <scope>NUCLEOTIDE SEQUENCE [LARGE SCALE GENOMIC DNA]</scope>
    <source>
        <strain evidence="1 2">DSM 24661</strain>
    </source>
</reference>
<dbReference type="EMBL" id="JACHFH010000023">
    <property type="protein sequence ID" value="MBB5336763.1"/>
    <property type="molecule type" value="Genomic_DNA"/>
</dbReference>
<comment type="caution">
    <text evidence="1">The sequence shown here is derived from an EMBL/GenBank/DDBJ whole genome shotgun (WGS) entry which is preliminary data.</text>
</comment>
<name>A0A840UV12_9FIRM</name>
<dbReference type="RefSeq" id="WP_183861994.1">
    <property type="nucleotide sequence ID" value="NZ_JACHFH010000023.1"/>
</dbReference>
<proteinExistence type="predicted"/>